<dbReference type="InterPro" id="IPR036305">
    <property type="entry name" value="RGS_sf"/>
</dbReference>
<name>A0A2A2JLA6_9BILA</name>
<dbReference type="InterPro" id="IPR016137">
    <property type="entry name" value="RGS"/>
</dbReference>
<dbReference type="SMART" id="SM00220">
    <property type="entry name" value="S_TKc"/>
    <property type="match status" value="1"/>
</dbReference>
<evidence type="ECO:0000256" key="4">
    <source>
        <dbReference type="ARBA" id="ARBA00022527"/>
    </source>
</evidence>
<comment type="similarity">
    <text evidence="2">Belongs to the protein kinase superfamily. AGC Ser/Thr protein kinase family. GPRK subfamily.</text>
</comment>
<dbReference type="InterPro" id="IPR044926">
    <property type="entry name" value="RGS_subdomain_2"/>
</dbReference>
<evidence type="ECO:0000256" key="8">
    <source>
        <dbReference type="ARBA" id="ARBA00022777"/>
    </source>
</evidence>
<keyword evidence="5" id="KW-0597">Phosphoprotein</keyword>
<comment type="caution">
    <text evidence="15">The sequence shown here is derived from an EMBL/GenBank/DDBJ whole genome shotgun (WGS) entry which is preliminary data.</text>
</comment>
<dbReference type="Pfam" id="PF00615">
    <property type="entry name" value="RGS"/>
    <property type="match status" value="1"/>
</dbReference>
<evidence type="ECO:0000256" key="7">
    <source>
        <dbReference type="ARBA" id="ARBA00022741"/>
    </source>
</evidence>
<dbReference type="PROSITE" id="PS50011">
    <property type="entry name" value="PROTEIN_KINASE_DOM"/>
    <property type="match status" value="1"/>
</dbReference>
<dbReference type="PROSITE" id="PS50132">
    <property type="entry name" value="RGS"/>
    <property type="match status" value="1"/>
</dbReference>
<evidence type="ECO:0000259" key="14">
    <source>
        <dbReference type="PROSITE" id="PS50132"/>
    </source>
</evidence>
<evidence type="ECO:0000256" key="5">
    <source>
        <dbReference type="ARBA" id="ARBA00022553"/>
    </source>
</evidence>
<keyword evidence="16" id="KW-1185">Reference proteome</keyword>
<keyword evidence="8" id="KW-0418">Kinase</keyword>
<dbReference type="Gene3D" id="1.10.167.10">
    <property type="entry name" value="Regulator of G-protein Signalling 4, domain 2"/>
    <property type="match status" value="1"/>
</dbReference>
<evidence type="ECO:0000256" key="6">
    <source>
        <dbReference type="ARBA" id="ARBA00022679"/>
    </source>
</evidence>
<dbReference type="GO" id="GO:0009966">
    <property type="term" value="P:regulation of signal transduction"/>
    <property type="evidence" value="ECO:0007669"/>
    <property type="project" value="TreeGrafter"/>
</dbReference>
<evidence type="ECO:0000259" key="13">
    <source>
        <dbReference type="PROSITE" id="PS50011"/>
    </source>
</evidence>
<keyword evidence="9" id="KW-0067">ATP-binding</keyword>
<comment type="catalytic activity">
    <reaction evidence="1">
        <text>[G-protein-coupled receptor] + ATP = [G-protein-coupled receptor]-phosphate + ADP + H(+)</text>
        <dbReference type="Rhea" id="RHEA:12008"/>
        <dbReference type="Rhea" id="RHEA-COMP:11260"/>
        <dbReference type="Rhea" id="RHEA-COMP:11261"/>
        <dbReference type="ChEBI" id="CHEBI:15378"/>
        <dbReference type="ChEBI" id="CHEBI:30616"/>
        <dbReference type="ChEBI" id="CHEBI:43176"/>
        <dbReference type="ChEBI" id="CHEBI:68546"/>
        <dbReference type="ChEBI" id="CHEBI:456216"/>
        <dbReference type="EC" id="2.7.11.16"/>
    </reaction>
</comment>
<protein>
    <recommendedName>
        <fullName evidence="11">G protein-coupled receptor kinase 1</fullName>
        <ecNumber evidence="3">2.7.11.16</ecNumber>
    </recommendedName>
</protein>
<accession>A0A2A2JLA6</accession>
<feature type="domain" description="RGS" evidence="14">
    <location>
        <begin position="58"/>
        <end position="188"/>
    </location>
</feature>
<dbReference type="STRING" id="2018661.A0A2A2JLA6"/>
<feature type="compositionally biased region" description="Low complexity" evidence="12">
    <location>
        <begin position="558"/>
        <end position="578"/>
    </location>
</feature>
<dbReference type="GO" id="GO:0005524">
    <property type="term" value="F:ATP binding"/>
    <property type="evidence" value="ECO:0007669"/>
    <property type="project" value="UniProtKB-KW"/>
</dbReference>
<dbReference type="Proteomes" id="UP000218231">
    <property type="component" value="Unassembled WGS sequence"/>
</dbReference>
<dbReference type="PANTHER" id="PTHR24355:SF28">
    <property type="entry name" value="G PROTEIN-COUPLED RECEPTOR KINASE 2"/>
    <property type="match status" value="1"/>
</dbReference>
<comment type="function">
    <text evidence="10">Specifically phosphorylates the activated forms of G protein-coupled receptors.</text>
</comment>
<feature type="compositionally biased region" description="Polar residues" evidence="12">
    <location>
        <begin position="581"/>
        <end position="598"/>
    </location>
</feature>
<proteinExistence type="inferred from homology"/>
<organism evidence="15 16">
    <name type="scientific">Diploscapter pachys</name>
    <dbReference type="NCBI Taxonomy" id="2018661"/>
    <lineage>
        <taxon>Eukaryota</taxon>
        <taxon>Metazoa</taxon>
        <taxon>Ecdysozoa</taxon>
        <taxon>Nematoda</taxon>
        <taxon>Chromadorea</taxon>
        <taxon>Rhabditida</taxon>
        <taxon>Rhabditina</taxon>
        <taxon>Rhabditomorpha</taxon>
        <taxon>Rhabditoidea</taxon>
        <taxon>Rhabditidae</taxon>
        <taxon>Diploscapter</taxon>
    </lineage>
</organism>
<dbReference type="OrthoDB" id="354826at2759"/>
<keyword evidence="4" id="KW-0723">Serine/threonine-protein kinase</keyword>
<feature type="region of interest" description="Disordered" evidence="12">
    <location>
        <begin position="549"/>
        <end position="598"/>
    </location>
</feature>
<dbReference type="AlphaFoldDB" id="A0A2A2JLA6"/>
<dbReference type="GO" id="GO:0005737">
    <property type="term" value="C:cytoplasm"/>
    <property type="evidence" value="ECO:0007669"/>
    <property type="project" value="TreeGrafter"/>
</dbReference>
<evidence type="ECO:0000313" key="15">
    <source>
        <dbReference type="EMBL" id="PAV62483.1"/>
    </source>
</evidence>
<dbReference type="EC" id="2.7.11.16" evidence="3"/>
<evidence type="ECO:0000256" key="1">
    <source>
        <dbReference type="ARBA" id="ARBA00001256"/>
    </source>
</evidence>
<dbReference type="GO" id="GO:0004703">
    <property type="term" value="F:G protein-coupled receptor kinase activity"/>
    <property type="evidence" value="ECO:0007669"/>
    <property type="project" value="UniProtKB-EC"/>
</dbReference>
<evidence type="ECO:0000256" key="3">
    <source>
        <dbReference type="ARBA" id="ARBA00012433"/>
    </source>
</evidence>
<dbReference type="SMART" id="SM00315">
    <property type="entry name" value="RGS"/>
    <property type="match status" value="1"/>
</dbReference>
<dbReference type="SUPFAM" id="SSF56112">
    <property type="entry name" value="Protein kinase-like (PK-like)"/>
    <property type="match status" value="1"/>
</dbReference>
<evidence type="ECO:0000256" key="9">
    <source>
        <dbReference type="ARBA" id="ARBA00022840"/>
    </source>
</evidence>
<dbReference type="FunFam" id="1.10.167.10:FF:000009">
    <property type="entry name" value="G protein-coupled receptor kinase"/>
    <property type="match status" value="1"/>
</dbReference>
<evidence type="ECO:0000313" key="16">
    <source>
        <dbReference type="Proteomes" id="UP000218231"/>
    </source>
</evidence>
<dbReference type="Gene3D" id="1.10.510.10">
    <property type="entry name" value="Transferase(Phosphotransferase) domain 1"/>
    <property type="match status" value="1"/>
</dbReference>
<dbReference type="FunFam" id="1.10.510.10:FF:000074">
    <property type="entry name" value="G protein-coupled receptor kinase"/>
    <property type="match status" value="1"/>
</dbReference>
<dbReference type="SUPFAM" id="SSF48097">
    <property type="entry name" value="Regulator of G-protein signaling, RGS"/>
    <property type="match status" value="1"/>
</dbReference>
<evidence type="ECO:0000256" key="11">
    <source>
        <dbReference type="ARBA" id="ARBA00074344"/>
    </source>
</evidence>
<keyword evidence="6" id="KW-0808">Transferase</keyword>
<evidence type="ECO:0000256" key="12">
    <source>
        <dbReference type="SAM" id="MobiDB-lite"/>
    </source>
</evidence>
<dbReference type="PANTHER" id="PTHR24355">
    <property type="entry name" value="G PROTEIN-COUPLED RECEPTOR KINASE/RIBOSOMAL PROTEIN S6 KINASE"/>
    <property type="match status" value="1"/>
</dbReference>
<dbReference type="EMBL" id="LIAE01010363">
    <property type="protein sequence ID" value="PAV62483.1"/>
    <property type="molecule type" value="Genomic_DNA"/>
</dbReference>
<dbReference type="Gene3D" id="3.30.200.20">
    <property type="entry name" value="Phosphorylase Kinase, domain 1"/>
    <property type="match status" value="2"/>
</dbReference>
<reference evidence="15 16" key="1">
    <citation type="journal article" date="2017" name="Curr. Biol.">
        <title>Genome architecture and evolution of a unichromosomal asexual nematode.</title>
        <authorList>
            <person name="Fradin H."/>
            <person name="Zegar C."/>
            <person name="Gutwein M."/>
            <person name="Lucas J."/>
            <person name="Kovtun M."/>
            <person name="Corcoran D."/>
            <person name="Baugh L.R."/>
            <person name="Kiontke K."/>
            <person name="Gunsalus K."/>
            <person name="Fitch D.H."/>
            <person name="Piano F."/>
        </authorList>
    </citation>
    <scope>NUCLEOTIDE SEQUENCE [LARGE SCALE GENOMIC DNA]</scope>
    <source>
        <strain evidence="15">PF1309</strain>
    </source>
</reference>
<dbReference type="InterPro" id="IPR011009">
    <property type="entry name" value="Kinase-like_dom_sf"/>
</dbReference>
<sequence length="598" mass="68135">MEIENIVANTVYIKARESGGQKKGKSKKWKNYLQFPHYTECLGLKSQLDVGYSYVVEKQPIGRLLFHQYCETSNAQYHKSCIFLSKVEEYETSDDDSGIRRDLASTITAMLSLNRDDTPSSSQNSDTQWCNFLPDEVISRAHAAAEGASHDDMPSNDIFAEVSKLVREFLAGDSFRQFIESVYFYRYLQWKWLERRPVDKHTFRLYRVLGKGGFGEVCACQVSPSIPHYFNYAKVFKLDLKPENILLDDYGHVRISDLGLAVELKDNEPIKGRVGTVGYMAPEIVKNERYSYGVDWWSLGCLIYEMIEGKAPFRQRKEKVKREEVERRVKEDQEKYSDKFSEAARTLCRGLLHKEPTFRLGCRRVNKPEEGAEEIRNHPFFNTSDHYTGREPVPWKKMEAGKVAPIFCPDPRAVYAKDVLDIEQFSTVKGVRLDASDTQFYEKFNTGCVSIPWQMEMIETECFSELNVFHDEDGSLVWNLRPGGQISDQHKNGSSKPGFFARFFKRKSTSILESRPSDPTKRSCPHGKRCCDACKIQLTKSLHDLQNNDVTGQRENHSSSLSAGASNRALRAASASGSRPLFSSNMSHAESSTSAGLL</sequence>
<evidence type="ECO:0000256" key="10">
    <source>
        <dbReference type="ARBA" id="ARBA00057847"/>
    </source>
</evidence>
<feature type="domain" description="Protein kinase" evidence="13">
    <location>
        <begin position="55"/>
        <end position="381"/>
    </location>
</feature>
<dbReference type="Pfam" id="PF00069">
    <property type="entry name" value="Pkinase"/>
    <property type="match status" value="1"/>
</dbReference>
<gene>
    <name evidence="15" type="ORF">WR25_19469</name>
</gene>
<keyword evidence="7" id="KW-0547">Nucleotide-binding</keyword>
<evidence type="ECO:0000256" key="2">
    <source>
        <dbReference type="ARBA" id="ARBA00009793"/>
    </source>
</evidence>
<dbReference type="InterPro" id="IPR000719">
    <property type="entry name" value="Prot_kinase_dom"/>
</dbReference>